<dbReference type="PROSITE" id="PS51892">
    <property type="entry name" value="SUBTILASE"/>
    <property type="match status" value="1"/>
</dbReference>
<comment type="caution">
    <text evidence="4">The sequence shown here is derived from an EMBL/GenBank/DDBJ whole genome shotgun (WGS) entry which is preliminary data.</text>
</comment>
<evidence type="ECO:0000256" key="1">
    <source>
        <dbReference type="ARBA" id="ARBA00011073"/>
    </source>
</evidence>
<dbReference type="InterPro" id="IPR000209">
    <property type="entry name" value="Peptidase_S8/S53_dom"/>
</dbReference>
<feature type="active site" description="Charge relay system" evidence="2">
    <location>
        <position position="50"/>
    </location>
</feature>
<accession>A0A401XN66</accession>
<comment type="similarity">
    <text evidence="1 2">Belongs to the peptidase S8 family.</text>
</comment>
<evidence type="ECO:0000313" key="5">
    <source>
        <dbReference type="Proteomes" id="UP000286715"/>
    </source>
</evidence>
<dbReference type="EMBL" id="BHZE01000024">
    <property type="protein sequence ID" value="GCD78458.1"/>
    <property type="molecule type" value="Genomic_DNA"/>
</dbReference>
<evidence type="ECO:0000259" key="3">
    <source>
        <dbReference type="Pfam" id="PF00082"/>
    </source>
</evidence>
<dbReference type="InterPro" id="IPR036852">
    <property type="entry name" value="Peptidase_S8/S53_dom_sf"/>
</dbReference>
<keyword evidence="2" id="KW-0378">Hydrolase</keyword>
<keyword evidence="2" id="KW-0720">Serine protease</keyword>
<dbReference type="InterPro" id="IPR008979">
    <property type="entry name" value="Galactose-bd-like_sf"/>
</dbReference>
<feature type="domain" description="Peptidase S8/S53" evidence="3">
    <location>
        <begin position="43"/>
        <end position="335"/>
    </location>
</feature>
<evidence type="ECO:0000256" key="2">
    <source>
        <dbReference type="PROSITE-ProRule" id="PRU01240"/>
    </source>
</evidence>
<dbReference type="SUPFAM" id="SSF49785">
    <property type="entry name" value="Galactose-binding domain-like"/>
    <property type="match status" value="1"/>
</dbReference>
<dbReference type="GO" id="GO:0006508">
    <property type="term" value="P:proteolysis"/>
    <property type="evidence" value="ECO:0007669"/>
    <property type="project" value="UniProtKB-KW"/>
</dbReference>
<dbReference type="GO" id="GO:0004252">
    <property type="term" value="F:serine-type endopeptidase activity"/>
    <property type="evidence" value="ECO:0007669"/>
    <property type="project" value="UniProtKB-UniRule"/>
</dbReference>
<name>A0A401XN66_9FLAO</name>
<dbReference type="Gene3D" id="2.60.120.380">
    <property type="match status" value="1"/>
</dbReference>
<gene>
    <name evidence="4" type="ORF">JCM31826_19400</name>
</gene>
<sequence>MPGGSLGLNLDGAGDTIAIFDDGRVRETHQELVGRVIHFNNLQSTTIASHATGIAGLIGSAGVQSGAIGYAPAVILHVYKWNQFSPINIPDLYTCAQNGVEISNHSYATKPGWNYLSGAWYWYGSDSISLIEDWRFGYYDHQRSRALDSVLWQNPYHLAVFAAGNERGNGPSPGDTQYYYDNQAQQWVDITNHPTIHPQPDGGLLGFDCLGPEAVAKNVLTVGAVSKNTSGYQTPQDIILDSNSAFGPTDDGRIKPEVVAPSDALYTPSSSADNSYTTISRTSAATAVASGTALLLKTYFNRVYGRNPLSSTLRALIVHSADRFGQAPNYKTGFGVLNAYKAAEIIRDDSLLCNGGYYIREYTLYQGQRILVPIKSKLNDSIRITIAWTDPHISALPINAQVLNNRTSRLVNDLDIRLYSEDQSNVFHPYKGDPNQPHLPATTGDNVVDNVEMIELPLNQQGNFLLQITHKGTLSQGLQKFSLVISGVEEPKVFKATQNTLWFNSQNWTSNNLPDSNALVFLPASINTLFIDSNAKVWAIDRADSNHIAIADPATLQAQAVGGKGYITLKASAQNLAGISYSKLSNTKFIRQLYIQAKAGPYSGRWVYMGLPPGVSLQKLVPQQNTLVNLNFPGGSLLHWNASIGQYQGFNSLNHIPSQGTGILAFFGSNSLGTFHMALPDTLLIEYEADSLYSLQIPIDYTSSPLNQNINQVSDGWNLIANPYPAWYDWYQQPVPGNATAIYHFNDLTGQWLSYNNGPDSLRYIAPHQAFWVRNASGSATHLSFDTSRIEKTTAKHFFKPQSTLIEFYLRVSHQSMPQLSDFVIIGNRPEATPYFDGQWDALKFSNRSPNPSISVGTDTLYSIYRTHNAILNVPLTLHIHQEGVYCFETSAEEPLQLFDLLENKSFTLTKNTKQCMPVSQGVHTQRFVLEHIPIVNLAESLCTTPTVAKFSEFFIVTNPSSHPLTATLYSLQGQVVDKLYVAPSSTEKRIIARRGVFVLHLKSIEFDKAFKLLF</sequence>
<keyword evidence="2" id="KW-0645">Protease</keyword>
<dbReference type="Gene3D" id="3.40.50.200">
    <property type="entry name" value="Peptidase S8/S53 domain"/>
    <property type="match status" value="1"/>
</dbReference>
<dbReference type="InterPro" id="IPR051048">
    <property type="entry name" value="Peptidase_S8/S53_subtilisin"/>
</dbReference>
<dbReference type="Proteomes" id="UP000286715">
    <property type="component" value="Unassembled WGS sequence"/>
</dbReference>
<dbReference type="PANTHER" id="PTHR43399">
    <property type="entry name" value="SUBTILISIN-RELATED"/>
    <property type="match status" value="1"/>
</dbReference>
<proteinExistence type="inferred from homology"/>
<dbReference type="Pfam" id="PF00082">
    <property type="entry name" value="Peptidase_S8"/>
    <property type="match status" value="1"/>
</dbReference>
<dbReference type="AlphaFoldDB" id="A0A401XN66"/>
<evidence type="ECO:0000313" key="4">
    <source>
        <dbReference type="EMBL" id="GCD78458.1"/>
    </source>
</evidence>
<feature type="active site" description="Charge relay system" evidence="2">
    <location>
        <position position="283"/>
    </location>
</feature>
<keyword evidence="5" id="KW-1185">Reference proteome</keyword>
<organism evidence="4 5">
    <name type="scientific">Thermaurantimonas aggregans</name>
    <dbReference type="NCBI Taxonomy" id="2173829"/>
    <lineage>
        <taxon>Bacteria</taxon>
        <taxon>Pseudomonadati</taxon>
        <taxon>Bacteroidota</taxon>
        <taxon>Flavobacteriia</taxon>
        <taxon>Flavobacteriales</taxon>
        <taxon>Schleiferiaceae</taxon>
        <taxon>Thermaurantimonas</taxon>
    </lineage>
</organism>
<feature type="active site" description="Charge relay system" evidence="2">
    <location>
        <position position="22"/>
    </location>
</feature>
<protein>
    <recommendedName>
        <fullName evidence="3">Peptidase S8/S53 domain-containing protein</fullName>
    </recommendedName>
</protein>
<dbReference type="PANTHER" id="PTHR43399:SF4">
    <property type="entry name" value="CELL WALL-ASSOCIATED PROTEASE"/>
    <property type="match status" value="1"/>
</dbReference>
<reference evidence="4 5" key="1">
    <citation type="submission" date="2018-11" db="EMBL/GenBank/DDBJ databases">
        <title>Schleiferia aggregans sp. nov., a moderately thermophilic heterotrophic bacterium isolated from microbial mats at a terrestrial hot spring.</title>
        <authorList>
            <person name="Iino T."/>
            <person name="Ohkuma M."/>
            <person name="Haruta S."/>
        </authorList>
    </citation>
    <scope>NUCLEOTIDE SEQUENCE [LARGE SCALE GENOMIC DNA]</scope>
    <source>
        <strain evidence="4 5">LA</strain>
    </source>
</reference>
<dbReference type="SUPFAM" id="SSF52743">
    <property type="entry name" value="Subtilisin-like"/>
    <property type="match status" value="1"/>
</dbReference>